<keyword evidence="2" id="KW-1185">Reference proteome</keyword>
<dbReference type="RefSeq" id="WP_047942854.1">
    <property type="nucleotide sequence ID" value="NZ_CP053989.1"/>
</dbReference>
<dbReference type="InterPro" id="IPR038690">
    <property type="entry name" value="NusG_2_sf"/>
</dbReference>
<name>A0A0J1IJ04_NIACI</name>
<proteinExistence type="predicted"/>
<evidence type="ECO:0000313" key="2">
    <source>
        <dbReference type="Proteomes" id="UP000036045"/>
    </source>
</evidence>
<dbReference type="AlphaFoldDB" id="A0A0J1IJ04"/>
<dbReference type="PATRIC" id="fig|1397.4.peg.938"/>
<sequence>MRKYSKMIKPFDIIMVVLLLIISFVPMVVFAMHQGKEEEGNKVMAVITQDGKVIREVELTGHTENEQFMIKGKGKQYNLIEVENEQIRIKEDNSPDQIGVKMGWKGIPGQTIICLPHKVLIEIVADKPEKAEEDGLILSH</sequence>
<dbReference type="OrthoDB" id="47603at2"/>
<reference evidence="1 2" key="1">
    <citation type="submission" date="2015-05" db="EMBL/GenBank/DDBJ databases">
        <title>Whole genome sequence and identification of bacterial endophytes from Costus igneus.</title>
        <authorList>
            <person name="Lee Y.P."/>
            <person name="Gan H.M."/>
            <person name="Eng W."/>
            <person name="Wheatley M.S."/>
            <person name="Caraballo A."/>
            <person name="Polter S."/>
            <person name="Savka M.A."/>
            <person name="Hudson A.O."/>
        </authorList>
    </citation>
    <scope>NUCLEOTIDE SEQUENCE [LARGE SCALE GENOMIC DNA]</scope>
    <source>
        <strain evidence="1 2">RIT379</strain>
    </source>
</reference>
<dbReference type="Pfam" id="PF07009">
    <property type="entry name" value="NusG_II"/>
    <property type="match status" value="1"/>
</dbReference>
<comment type="caution">
    <text evidence="1">The sequence shown here is derived from an EMBL/GenBank/DDBJ whole genome shotgun (WGS) entry which is preliminary data.</text>
</comment>
<accession>A0A0J1IJ04</accession>
<dbReference type="Proteomes" id="UP000036045">
    <property type="component" value="Unassembled WGS sequence"/>
</dbReference>
<protein>
    <submittedName>
        <fullName evidence="1">Uncharacterized protein</fullName>
    </submittedName>
</protein>
<dbReference type="Gene3D" id="2.60.320.10">
    <property type="entry name" value="N-utilization substance G protein NusG, insert domain"/>
    <property type="match status" value="1"/>
</dbReference>
<dbReference type="EMBL" id="LDPH01000012">
    <property type="protein sequence ID" value="KLV25924.1"/>
    <property type="molecule type" value="Genomic_DNA"/>
</dbReference>
<evidence type="ECO:0000313" key="1">
    <source>
        <dbReference type="EMBL" id="KLV25924.1"/>
    </source>
</evidence>
<organism evidence="1 2">
    <name type="scientific">Niallia circulans</name>
    <name type="common">Bacillus circulans</name>
    <dbReference type="NCBI Taxonomy" id="1397"/>
    <lineage>
        <taxon>Bacteria</taxon>
        <taxon>Bacillati</taxon>
        <taxon>Bacillota</taxon>
        <taxon>Bacilli</taxon>
        <taxon>Bacillales</taxon>
        <taxon>Bacillaceae</taxon>
        <taxon>Niallia</taxon>
    </lineage>
</organism>
<gene>
    <name evidence="1" type="ORF">ABW02_13965</name>
</gene>
<dbReference type="GeneID" id="56348287"/>
<dbReference type="CDD" id="cd09911">
    <property type="entry name" value="Lin0431_like"/>
    <property type="match status" value="1"/>
</dbReference>